<dbReference type="PROSITE" id="PS51186">
    <property type="entry name" value="GNAT"/>
    <property type="match status" value="1"/>
</dbReference>
<protein>
    <submittedName>
        <fullName evidence="2">Putative acetyltransferase</fullName>
    </submittedName>
</protein>
<proteinExistence type="predicted"/>
<name>A0A1I0N086_9RHOB</name>
<dbReference type="STRING" id="364200.SAMN04488515_0332"/>
<dbReference type="Gene3D" id="3.40.630.30">
    <property type="match status" value="1"/>
</dbReference>
<dbReference type="Proteomes" id="UP000199167">
    <property type="component" value="Unassembled WGS sequence"/>
</dbReference>
<sequence length="161" mass="17547">MVVGPDFCRDMRAVEEPAVDALLRAAFGGEAEVRLVHALRKSGKMMGEMVLPYEGGVVGYAALSQLTAPKGWLALAPVAIADHMRGRRNGQRMVGLITEWARITQTPIVVVGPVQFYERAGFSRANAQGLETPYPLERTLIAGVEGIPVERLIYPNAFKDL</sequence>
<dbReference type="AlphaFoldDB" id="A0A1I0N086"/>
<keyword evidence="2" id="KW-0808">Transferase</keyword>
<dbReference type="EMBL" id="FOIZ01000001">
    <property type="protein sequence ID" value="SEV94211.1"/>
    <property type="molecule type" value="Genomic_DNA"/>
</dbReference>
<dbReference type="InterPro" id="IPR016181">
    <property type="entry name" value="Acyl_CoA_acyltransferase"/>
</dbReference>
<keyword evidence="3" id="KW-1185">Reference proteome</keyword>
<evidence type="ECO:0000259" key="1">
    <source>
        <dbReference type="PROSITE" id="PS51186"/>
    </source>
</evidence>
<feature type="domain" description="N-acetyltransferase" evidence="1">
    <location>
        <begin position="6"/>
        <end position="141"/>
    </location>
</feature>
<dbReference type="SUPFAM" id="SSF55729">
    <property type="entry name" value="Acyl-CoA N-acyltransferases (Nat)"/>
    <property type="match status" value="1"/>
</dbReference>
<dbReference type="InterPro" id="IPR000182">
    <property type="entry name" value="GNAT_dom"/>
</dbReference>
<evidence type="ECO:0000313" key="3">
    <source>
        <dbReference type="Proteomes" id="UP000199167"/>
    </source>
</evidence>
<gene>
    <name evidence="2" type="ORF">SAMN04488515_0332</name>
</gene>
<accession>A0A1I0N086</accession>
<dbReference type="Pfam" id="PF00583">
    <property type="entry name" value="Acetyltransf_1"/>
    <property type="match status" value="1"/>
</dbReference>
<dbReference type="OrthoDB" id="9797178at2"/>
<dbReference type="GO" id="GO:0016747">
    <property type="term" value="F:acyltransferase activity, transferring groups other than amino-acyl groups"/>
    <property type="evidence" value="ECO:0007669"/>
    <property type="project" value="InterPro"/>
</dbReference>
<reference evidence="2 3" key="1">
    <citation type="submission" date="2016-10" db="EMBL/GenBank/DDBJ databases">
        <authorList>
            <person name="de Groot N.N."/>
        </authorList>
    </citation>
    <scope>NUCLEOTIDE SEQUENCE [LARGE SCALE GENOMIC DNA]</scope>
    <source>
        <strain evidence="2 3">DSM 17925</strain>
    </source>
</reference>
<dbReference type="RefSeq" id="WP_089989470.1">
    <property type="nucleotide sequence ID" value="NZ_FOIZ01000001.1"/>
</dbReference>
<organism evidence="2 3">
    <name type="scientific">Cognatiyoonia koreensis</name>
    <dbReference type="NCBI Taxonomy" id="364200"/>
    <lineage>
        <taxon>Bacteria</taxon>
        <taxon>Pseudomonadati</taxon>
        <taxon>Pseudomonadota</taxon>
        <taxon>Alphaproteobacteria</taxon>
        <taxon>Rhodobacterales</taxon>
        <taxon>Paracoccaceae</taxon>
        <taxon>Cognatiyoonia</taxon>
    </lineage>
</organism>
<evidence type="ECO:0000313" key="2">
    <source>
        <dbReference type="EMBL" id="SEV94211.1"/>
    </source>
</evidence>